<dbReference type="Proteomes" id="UP000297777">
    <property type="component" value="Unassembled WGS sequence"/>
</dbReference>
<reference evidence="1 2" key="1">
    <citation type="submission" date="2017-12" db="EMBL/GenBank/DDBJ databases">
        <title>Comparative genomics of Botrytis spp.</title>
        <authorList>
            <person name="Valero-Jimenez C.A."/>
            <person name="Tapia P."/>
            <person name="Veloso J."/>
            <person name="Silva-Moreno E."/>
            <person name="Staats M."/>
            <person name="Valdes J.H."/>
            <person name="Van Kan J.A.L."/>
        </authorList>
    </citation>
    <scope>NUCLEOTIDE SEQUENCE [LARGE SCALE GENOMIC DNA]</scope>
    <source>
        <strain evidence="1 2">Bt9001</strain>
    </source>
</reference>
<evidence type="ECO:0000313" key="2">
    <source>
        <dbReference type="Proteomes" id="UP000297777"/>
    </source>
</evidence>
<accession>A0A4Z1EJK3</accession>
<dbReference type="AlphaFoldDB" id="A0A4Z1EJK3"/>
<keyword evidence="2" id="KW-1185">Reference proteome</keyword>
<protein>
    <submittedName>
        <fullName evidence="1">Uncharacterized protein</fullName>
    </submittedName>
</protein>
<proteinExistence type="predicted"/>
<evidence type="ECO:0000313" key="1">
    <source>
        <dbReference type="EMBL" id="TGO12595.1"/>
    </source>
</evidence>
<dbReference type="EMBL" id="PQXH01000085">
    <property type="protein sequence ID" value="TGO12595.1"/>
    <property type="molecule type" value="Genomic_DNA"/>
</dbReference>
<sequence length="72" mass="7974">MKTTKEKRKKEVGNRVLALTGTGTSTGTGIMYQSFSLPPGVQVMEIKKLLISFEVRTGRLGIWEGRSVDTCR</sequence>
<gene>
    <name evidence="1" type="ORF">BTUL_0085g00040</name>
</gene>
<dbReference type="OrthoDB" id="10419787at2759"/>
<organism evidence="1 2">
    <name type="scientific">Botrytis tulipae</name>
    <dbReference type="NCBI Taxonomy" id="87230"/>
    <lineage>
        <taxon>Eukaryota</taxon>
        <taxon>Fungi</taxon>
        <taxon>Dikarya</taxon>
        <taxon>Ascomycota</taxon>
        <taxon>Pezizomycotina</taxon>
        <taxon>Leotiomycetes</taxon>
        <taxon>Helotiales</taxon>
        <taxon>Sclerotiniaceae</taxon>
        <taxon>Botrytis</taxon>
    </lineage>
</organism>
<name>A0A4Z1EJK3_9HELO</name>
<comment type="caution">
    <text evidence="1">The sequence shown here is derived from an EMBL/GenBank/DDBJ whole genome shotgun (WGS) entry which is preliminary data.</text>
</comment>